<evidence type="ECO:0000256" key="3">
    <source>
        <dbReference type="ARBA" id="ARBA00022842"/>
    </source>
</evidence>
<dbReference type="AlphaFoldDB" id="A0A7J7HD15"/>
<dbReference type="InterPro" id="IPR005630">
    <property type="entry name" value="Terpene_synthase_metal-bd"/>
</dbReference>
<feature type="domain" description="Terpene synthase metal-binding" evidence="4">
    <location>
        <begin position="66"/>
        <end position="199"/>
    </location>
</feature>
<dbReference type="PANTHER" id="PTHR31225:SF252">
    <property type="entry name" value="TERPENE SYNTHASE 12-RELATED"/>
    <property type="match status" value="1"/>
</dbReference>
<keyword evidence="2" id="KW-0479">Metal-binding</keyword>
<dbReference type="SUPFAM" id="SSF48576">
    <property type="entry name" value="Terpenoid synthases"/>
    <property type="match status" value="1"/>
</dbReference>
<comment type="caution">
    <text evidence="5">The sequence shown here is derived from an EMBL/GenBank/DDBJ whole genome shotgun (WGS) entry which is preliminary data.</text>
</comment>
<dbReference type="Pfam" id="PF03936">
    <property type="entry name" value="Terpene_synth_C"/>
    <property type="match status" value="1"/>
</dbReference>
<evidence type="ECO:0000313" key="6">
    <source>
        <dbReference type="Proteomes" id="UP000593564"/>
    </source>
</evidence>
<dbReference type="Gene3D" id="1.10.600.10">
    <property type="entry name" value="Farnesyl Diphosphate Synthase"/>
    <property type="match status" value="1"/>
</dbReference>
<dbReference type="GO" id="GO:0010333">
    <property type="term" value="F:terpene synthase activity"/>
    <property type="evidence" value="ECO:0007669"/>
    <property type="project" value="InterPro"/>
</dbReference>
<reference evidence="6" key="1">
    <citation type="journal article" date="2020" name="Nat. Commun.">
        <title>Genome assembly of wild tea tree DASZ reveals pedigree and selection history of tea varieties.</title>
        <authorList>
            <person name="Zhang W."/>
            <person name="Zhang Y."/>
            <person name="Qiu H."/>
            <person name="Guo Y."/>
            <person name="Wan H."/>
            <person name="Zhang X."/>
            <person name="Scossa F."/>
            <person name="Alseekh S."/>
            <person name="Zhang Q."/>
            <person name="Wang P."/>
            <person name="Xu L."/>
            <person name="Schmidt M.H."/>
            <person name="Jia X."/>
            <person name="Li D."/>
            <person name="Zhu A."/>
            <person name="Guo F."/>
            <person name="Chen W."/>
            <person name="Ni D."/>
            <person name="Usadel B."/>
            <person name="Fernie A.R."/>
            <person name="Wen W."/>
        </authorList>
    </citation>
    <scope>NUCLEOTIDE SEQUENCE [LARGE SCALE GENOMIC DNA]</scope>
    <source>
        <strain evidence="6">cv. G240</strain>
    </source>
</reference>
<evidence type="ECO:0000256" key="1">
    <source>
        <dbReference type="ARBA" id="ARBA00001946"/>
    </source>
</evidence>
<gene>
    <name evidence="5" type="ORF">HYC85_012104</name>
</gene>
<accession>A0A7J7HD15</accession>
<dbReference type="InterPro" id="IPR008949">
    <property type="entry name" value="Isoprenoid_synthase_dom_sf"/>
</dbReference>
<keyword evidence="3" id="KW-0460">Magnesium</keyword>
<sequence length="306" mass="34875">MSLKVFSHDGAVALASIYRDTRIYHGTDRSGTCSKCHKTKKCHSKNSFVTLSNVIKLRKCCSANTFHWADLCKAFLVEAKWCFDKETPTFEAYLENAWRSVSGVVILVHAYFLMTQTITKEALDSLQAYHSLLECSSIIFRLTNDLGTSKLCKMRSTRMAELERGESANSILCHMKENGVSEQFARKHISNFIDETWKKMNKDQVIHYPFEKSFVETTINLARISQCTYQHEDRYGSPDSQAKNQGLSVIIESITLIEKQKASRLAIVVDTPFLTDLKTWTSSFVHSMIALLCQLLITECHLHTHV</sequence>
<proteinExistence type="predicted"/>
<dbReference type="PANTHER" id="PTHR31225">
    <property type="entry name" value="OS04G0344100 PROTEIN-RELATED"/>
    <property type="match status" value="1"/>
</dbReference>
<dbReference type="GO" id="GO:0000287">
    <property type="term" value="F:magnesium ion binding"/>
    <property type="evidence" value="ECO:0007669"/>
    <property type="project" value="InterPro"/>
</dbReference>
<dbReference type="GO" id="GO:0016114">
    <property type="term" value="P:terpenoid biosynthetic process"/>
    <property type="evidence" value="ECO:0007669"/>
    <property type="project" value="InterPro"/>
</dbReference>
<organism evidence="5 6">
    <name type="scientific">Camellia sinensis</name>
    <name type="common">Tea plant</name>
    <name type="synonym">Thea sinensis</name>
    <dbReference type="NCBI Taxonomy" id="4442"/>
    <lineage>
        <taxon>Eukaryota</taxon>
        <taxon>Viridiplantae</taxon>
        <taxon>Streptophyta</taxon>
        <taxon>Embryophyta</taxon>
        <taxon>Tracheophyta</taxon>
        <taxon>Spermatophyta</taxon>
        <taxon>Magnoliopsida</taxon>
        <taxon>eudicotyledons</taxon>
        <taxon>Gunneridae</taxon>
        <taxon>Pentapetalae</taxon>
        <taxon>asterids</taxon>
        <taxon>Ericales</taxon>
        <taxon>Theaceae</taxon>
        <taxon>Camellia</taxon>
    </lineage>
</organism>
<dbReference type="InterPro" id="IPR050148">
    <property type="entry name" value="Terpene_synthase-like"/>
</dbReference>
<evidence type="ECO:0000259" key="4">
    <source>
        <dbReference type="Pfam" id="PF03936"/>
    </source>
</evidence>
<reference evidence="5 6" key="2">
    <citation type="submission" date="2020-07" db="EMBL/GenBank/DDBJ databases">
        <title>Genome assembly of wild tea tree DASZ reveals pedigree and selection history of tea varieties.</title>
        <authorList>
            <person name="Zhang W."/>
        </authorList>
    </citation>
    <scope>NUCLEOTIDE SEQUENCE [LARGE SCALE GENOMIC DNA]</scope>
    <source>
        <strain evidence="6">cv. G240</strain>
        <tissue evidence="5">Leaf</tissue>
    </source>
</reference>
<evidence type="ECO:0000313" key="5">
    <source>
        <dbReference type="EMBL" id="KAF5950111.1"/>
    </source>
</evidence>
<comment type="cofactor">
    <cofactor evidence="1">
        <name>Mg(2+)</name>
        <dbReference type="ChEBI" id="CHEBI:18420"/>
    </cofactor>
</comment>
<name>A0A7J7HD15_CAMSI</name>
<dbReference type="Proteomes" id="UP000593564">
    <property type="component" value="Unassembled WGS sequence"/>
</dbReference>
<keyword evidence="6" id="KW-1185">Reference proteome</keyword>
<dbReference type="EMBL" id="JACBKZ010000005">
    <property type="protein sequence ID" value="KAF5950111.1"/>
    <property type="molecule type" value="Genomic_DNA"/>
</dbReference>
<evidence type="ECO:0000256" key="2">
    <source>
        <dbReference type="ARBA" id="ARBA00022723"/>
    </source>
</evidence>
<protein>
    <recommendedName>
        <fullName evidence="4">Terpene synthase metal-binding domain-containing protein</fullName>
    </recommendedName>
</protein>